<evidence type="ECO:0000313" key="3">
    <source>
        <dbReference type="EMBL" id="SNS68804.1"/>
    </source>
</evidence>
<protein>
    <recommendedName>
        <fullName evidence="5">Outer membrane protein beta-barrel domain-containing protein</fullName>
    </recommendedName>
</protein>
<name>A0A239GL62_EKHLU</name>
<accession>A0A239GL62</accession>
<evidence type="ECO:0000313" key="4">
    <source>
        <dbReference type="Proteomes" id="UP000198393"/>
    </source>
</evidence>
<dbReference type="Proteomes" id="UP000198393">
    <property type="component" value="Unassembled WGS sequence"/>
</dbReference>
<gene>
    <name evidence="3" type="ORF">SAMN05421640_0856</name>
</gene>
<keyword evidence="4" id="KW-1185">Reference proteome</keyword>
<dbReference type="RefSeq" id="WP_089355631.1">
    <property type="nucleotide sequence ID" value="NZ_FZPD01000002.1"/>
</dbReference>
<organism evidence="3 4">
    <name type="scientific">Ekhidna lutea</name>
    <dbReference type="NCBI Taxonomy" id="447679"/>
    <lineage>
        <taxon>Bacteria</taxon>
        <taxon>Pseudomonadati</taxon>
        <taxon>Bacteroidota</taxon>
        <taxon>Cytophagia</taxon>
        <taxon>Cytophagales</taxon>
        <taxon>Reichenbachiellaceae</taxon>
        <taxon>Ekhidna</taxon>
    </lineage>
</organism>
<proteinExistence type="predicted"/>
<dbReference type="OrthoDB" id="1122635at2"/>
<feature type="signal peptide" evidence="2">
    <location>
        <begin position="1"/>
        <end position="19"/>
    </location>
</feature>
<evidence type="ECO:0000256" key="2">
    <source>
        <dbReference type="SAM" id="SignalP"/>
    </source>
</evidence>
<dbReference type="EMBL" id="FZPD01000002">
    <property type="protein sequence ID" value="SNS68804.1"/>
    <property type="molecule type" value="Genomic_DNA"/>
</dbReference>
<feature type="chain" id="PRO_5012602224" description="Outer membrane protein beta-barrel domain-containing protein" evidence="2">
    <location>
        <begin position="20"/>
        <end position="255"/>
    </location>
</feature>
<dbReference type="AlphaFoldDB" id="A0A239GL62"/>
<evidence type="ECO:0008006" key="5">
    <source>
        <dbReference type="Google" id="ProtNLM"/>
    </source>
</evidence>
<reference evidence="3 4" key="1">
    <citation type="submission" date="2017-06" db="EMBL/GenBank/DDBJ databases">
        <authorList>
            <person name="Kim H.J."/>
            <person name="Triplett B.A."/>
        </authorList>
    </citation>
    <scope>NUCLEOTIDE SEQUENCE [LARGE SCALE GENOMIC DNA]</scope>
    <source>
        <strain evidence="3 4">DSM 19307</strain>
    </source>
</reference>
<keyword evidence="2" id="KW-0732">Signal</keyword>
<evidence type="ECO:0000256" key="1">
    <source>
        <dbReference type="SAM" id="MobiDB-lite"/>
    </source>
</evidence>
<feature type="region of interest" description="Disordered" evidence="1">
    <location>
        <begin position="22"/>
        <end position="81"/>
    </location>
</feature>
<sequence length="255" mass="28133">MKYTLIFLLAISMAGAAQAQESDTTKTENKPAVSDTIPNSAQKQTSKEDDTPKIIYYQSTEDNSRDHKRKRRQDIKTLSGSMSHSGGFGALSFRSTEFRNESLVLAGLRGGWIINRTLGIGVEGHGIIPTAKFDDIEAGREVNILGGYGGMFLELIFFSNEVVHVTFPVSGGAGWLGYHRTSEDVTMPGPIDQEVDGDVFWYLEPGADLEFNVSRNFRLALGASKRFTQDLELVNTKSNAFDKLNYFITLKVGGF</sequence>